<dbReference type="OrthoDB" id="3862662at2759"/>
<keyword evidence="3" id="KW-0805">Transcription regulation</keyword>
<evidence type="ECO:0000256" key="6">
    <source>
        <dbReference type="SAM" id="MobiDB-lite"/>
    </source>
</evidence>
<dbReference type="SMART" id="SM00906">
    <property type="entry name" value="Fungal_trans"/>
    <property type="match status" value="1"/>
</dbReference>
<dbReference type="PANTHER" id="PTHR47338">
    <property type="entry name" value="ZN(II)2CYS6 TRANSCRIPTION FACTOR (EUROFUNG)-RELATED"/>
    <property type="match status" value="1"/>
</dbReference>
<evidence type="ECO:0000256" key="1">
    <source>
        <dbReference type="ARBA" id="ARBA00004123"/>
    </source>
</evidence>
<dbReference type="STRING" id="1141098.A0A1Y2EF86"/>
<dbReference type="InterPro" id="IPR036864">
    <property type="entry name" value="Zn2-C6_fun-type_DNA-bd_sf"/>
</dbReference>
<comment type="subcellular location">
    <subcellularLocation>
        <location evidence="1">Nucleus</location>
    </subcellularLocation>
</comment>
<keyword evidence="2" id="KW-0479">Metal-binding</keyword>
<dbReference type="PANTHER" id="PTHR47338:SF20">
    <property type="entry name" value="ZN(II)2CYS6 TRANSCRIPTION FACTOR (EUROFUNG)"/>
    <property type="match status" value="1"/>
</dbReference>
<comment type="caution">
    <text evidence="8">The sequence shown here is derived from an EMBL/GenBank/DDBJ whole genome shotgun (WGS) entry which is preliminary data.</text>
</comment>
<dbReference type="InterPro" id="IPR007219">
    <property type="entry name" value="XnlR_reg_dom"/>
</dbReference>
<dbReference type="InterPro" id="IPR050815">
    <property type="entry name" value="TF_fung"/>
</dbReference>
<gene>
    <name evidence="8" type="ORF">BCR38DRAFT_102607</name>
</gene>
<evidence type="ECO:0000313" key="9">
    <source>
        <dbReference type="Proteomes" id="UP000193689"/>
    </source>
</evidence>
<dbReference type="SUPFAM" id="SSF57701">
    <property type="entry name" value="Zn2/Cys6 DNA-binding domain"/>
    <property type="match status" value="1"/>
</dbReference>
<feature type="domain" description="Zn(2)-C6 fungal-type" evidence="7">
    <location>
        <begin position="29"/>
        <end position="59"/>
    </location>
</feature>
<sequence>MPIVTCSPQSAGAGEEPSGAHATEKAPQACYSCRKQKRKCDKAIPACSLCSRMARRCDYSETQPPPTAEDIIGLQLKLVELENRLDYTGAAAAAEATLPVSHTPQLLSRESLWQSCPSTFPSAFFLDSRVYQWSGLMLPKPTSDIPHDVLSCIGSAEEIEQTVSDYFGDIHPWFPMTSRKLVTIVFPSWEAGSDVALLLLTMKLITSQPQDGFTAAENFLYTASKSFAALLEATGTTSLHYLQGLILIALYEYGQGIYPPAWMTVGQCVRYAEFLGLPSYKDTNAALGPFLTPFQATWAESEERRRVWWAVYILDKLVSLGSCKRPMCPEPLPTDLTPTDDRVWDSGEPADSMQTTVASAAVKPQSPFARLCQSALLVSRVLHHHAVTERHRLSGEHVDYNEFATLTDTTQNLHETLEADFRACPASYFSLLPARCVAFSASLNVHANYAYGDWLNCQLTTTGPWTDQELTVKLTAQKNLQKIAAHVRDFASNLFALLAQDEDVVKTPPMVLDAVYAAAVTFLDMWKESGGGDVVAEGSLETLRKCLIRLSGRWRRGRELLGILETRKMGYGLGDLGGVVSGCGSGSGIPLAIPSMGV</sequence>
<dbReference type="GO" id="GO:0006351">
    <property type="term" value="P:DNA-templated transcription"/>
    <property type="evidence" value="ECO:0007669"/>
    <property type="project" value="InterPro"/>
</dbReference>
<evidence type="ECO:0000256" key="2">
    <source>
        <dbReference type="ARBA" id="ARBA00022723"/>
    </source>
</evidence>
<dbReference type="PROSITE" id="PS50048">
    <property type="entry name" value="ZN2_CY6_FUNGAL_2"/>
    <property type="match status" value="1"/>
</dbReference>
<dbReference type="Proteomes" id="UP000193689">
    <property type="component" value="Unassembled WGS sequence"/>
</dbReference>
<evidence type="ECO:0000256" key="4">
    <source>
        <dbReference type="ARBA" id="ARBA00023163"/>
    </source>
</evidence>
<dbReference type="InParanoid" id="A0A1Y2EF86"/>
<dbReference type="Gene3D" id="4.10.240.10">
    <property type="entry name" value="Zn(2)-C6 fungal-type DNA-binding domain"/>
    <property type="match status" value="1"/>
</dbReference>
<proteinExistence type="predicted"/>
<dbReference type="Pfam" id="PF04082">
    <property type="entry name" value="Fungal_trans"/>
    <property type="match status" value="1"/>
</dbReference>
<dbReference type="GO" id="GO:0000981">
    <property type="term" value="F:DNA-binding transcription factor activity, RNA polymerase II-specific"/>
    <property type="evidence" value="ECO:0007669"/>
    <property type="project" value="InterPro"/>
</dbReference>
<dbReference type="CDD" id="cd00067">
    <property type="entry name" value="GAL4"/>
    <property type="match status" value="1"/>
</dbReference>
<feature type="compositionally biased region" description="Polar residues" evidence="6">
    <location>
        <begin position="1"/>
        <end position="10"/>
    </location>
</feature>
<feature type="region of interest" description="Disordered" evidence="6">
    <location>
        <begin position="1"/>
        <end position="21"/>
    </location>
</feature>
<reference evidence="8 9" key="1">
    <citation type="submission" date="2016-07" db="EMBL/GenBank/DDBJ databases">
        <title>Pervasive Adenine N6-methylation of Active Genes in Fungi.</title>
        <authorList>
            <consortium name="DOE Joint Genome Institute"/>
            <person name="Mondo S.J."/>
            <person name="Dannebaum R.O."/>
            <person name="Kuo R.C."/>
            <person name="Labutti K."/>
            <person name="Haridas S."/>
            <person name="Kuo A."/>
            <person name="Salamov A."/>
            <person name="Ahrendt S.R."/>
            <person name="Lipzen A."/>
            <person name="Sullivan W."/>
            <person name="Andreopoulos W.B."/>
            <person name="Clum A."/>
            <person name="Lindquist E."/>
            <person name="Daum C."/>
            <person name="Ramamoorthy G.K."/>
            <person name="Gryganskyi A."/>
            <person name="Culley D."/>
            <person name="Magnuson J.K."/>
            <person name="James T.Y."/>
            <person name="O'Malley M.A."/>
            <person name="Stajich J.E."/>
            <person name="Spatafora J.W."/>
            <person name="Visel A."/>
            <person name="Grigoriev I.V."/>
        </authorList>
    </citation>
    <scope>NUCLEOTIDE SEQUENCE [LARGE SCALE GENOMIC DNA]</scope>
    <source>
        <strain evidence="8 9">CBS 129021</strain>
    </source>
</reference>
<protein>
    <submittedName>
        <fullName evidence="8">Fungal-specific transcription factor domain-domain-containing protein</fullName>
    </submittedName>
</protein>
<dbReference type="InterPro" id="IPR001138">
    <property type="entry name" value="Zn2Cys6_DnaBD"/>
</dbReference>
<keyword evidence="5" id="KW-0539">Nucleus</keyword>
<dbReference type="Pfam" id="PF00172">
    <property type="entry name" value="Zn_clus"/>
    <property type="match status" value="1"/>
</dbReference>
<dbReference type="SMART" id="SM00066">
    <property type="entry name" value="GAL4"/>
    <property type="match status" value="1"/>
</dbReference>
<accession>A0A1Y2EF86</accession>
<organism evidence="8 9">
    <name type="scientific">Pseudomassariella vexata</name>
    <dbReference type="NCBI Taxonomy" id="1141098"/>
    <lineage>
        <taxon>Eukaryota</taxon>
        <taxon>Fungi</taxon>
        <taxon>Dikarya</taxon>
        <taxon>Ascomycota</taxon>
        <taxon>Pezizomycotina</taxon>
        <taxon>Sordariomycetes</taxon>
        <taxon>Xylariomycetidae</taxon>
        <taxon>Amphisphaeriales</taxon>
        <taxon>Pseudomassariaceae</taxon>
        <taxon>Pseudomassariella</taxon>
    </lineage>
</organism>
<evidence type="ECO:0000256" key="3">
    <source>
        <dbReference type="ARBA" id="ARBA00023015"/>
    </source>
</evidence>
<keyword evidence="9" id="KW-1185">Reference proteome</keyword>
<keyword evidence="4" id="KW-0804">Transcription</keyword>
<dbReference type="PROSITE" id="PS00463">
    <property type="entry name" value="ZN2_CY6_FUNGAL_1"/>
    <property type="match status" value="1"/>
</dbReference>
<evidence type="ECO:0000259" key="7">
    <source>
        <dbReference type="PROSITE" id="PS50048"/>
    </source>
</evidence>
<dbReference type="RefSeq" id="XP_040720180.1">
    <property type="nucleotide sequence ID" value="XM_040853307.1"/>
</dbReference>
<dbReference type="GO" id="GO:0008270">
    <property type="term" value="F:zinc ion binding"/>
    <property type="evidence" value="ECO:0007669"/>
    <property type="project" value="InterPro"/>
</dbReference>
<dbReference type="EMBL" id="MCFJ01000002">
    <property type="protein sequence ID" value="ORY70230.1"/>
    <property type="molecule type" value="Genomic_DNA"/>
</dbReference>
<dbReference type="GO" id="GO:0003677">
    <property type="term" value="F:DNA binding"/>
    <property type="evidence" value="ECO:0007669"/>
    <property type="project" value="InterPro"/>
</dbReference>
<evidence type="ECO:0000313" key="8">
    <source>
        <dbReference type="EMBL" id="ORY70230.1"/>
    </source>
</evidence>
<dbReference type="CDD" id="cd12148">
    <property type="entry name" value="fungal_TF_MHR"/>
    <property type="match status" value="1"/>
</dbReference>
<name>A0A1Y2EF86_9PEZI</name>
<dbReference type="GeneID" id="63769519"/>
<evidence type="ECO:0000256" key="5">
    <source>
        <dbReference type="ARBA" id="ARBA00023242"/>
    </source>
</evidence>
<dbReference type="GO" id="GO:0005634">
    <property type="term" value="C:nucleus"/>
    <property type="evidence" value="ECO:0007669"/>
    <property type="project" value="UniProtKB-SubCell"/>
</dbReference>
<dbReference type="AlphaFoldDB" id="A0A1Y2EF86"/>